<proteinExistence type="predicted"/>
<keyword evidence="1" id="KW-0749">Sporulation</keyword>
<comment type="caution">
    <text evidence="3">The sequence shown here is derived from an EMBL/GenBank/DDBJ whole genome shotgun (WGS) entry which is preliminary data.</text>
</comment>
<name>A0A329MDD2_9BACL</name>
<evidence type="ECO:0000313" key="4">
    <source>
        <dbReference type="Proteomes" id="UP000250369"/>
    </source>
</evidence>
<dbReference type="Pfam" id="PF08179">
    <property type="entry name" value="SspP"/>
    <property type="match status" value="1"/>
</dbReference>
<dbReference type="GO" id="GO:0030435">
    <property type="term" value="P:sporulation resulting in formation of a cellular spore"/>
    <property type="evidence" value="ECO:0007669"/>
    <property type="project" value="UniProtKB-KW"/>
</dbReference>
<feature type="compositionally biased region" description="Polar residues" evidence="2">
    <location>
        <begin position="1"/>
        <end position="33"/>
    </location>
</feature>
<dbReference type="AlphaFoldDB" id="A0A329MDD2"/>
<keyword evidence="4" id="KW-1185">Reference proteome</keyword>
<feature type="region of interest" description="Disordered" evidence="2">
    <location>
        <begin position="1"/>
        <end position="52"/>
    </location>
</feature>
<dbReference type="InterPro" id="IPR012614">
    <property type="entry name" value="SASP_SspP"/>
</dbReference>
<sequence length="52" mass="5478">MPKNKTQVVNPPSGQTNQHESVQPQEPLSGSKTVKNRNHSHKSPSEGSGSGG</sequence>
<evidence type="ECO:0000256" key="1">
    <source>
        <dbReference type="ARBA" id="ARBA00022969"/>
    </source>
</evidence>
<accession>A0A329MDD2</accession>
<dbReference type="OrthoDB" id="1684521at2"/>
<dbReference type="RefSeq" id="WP_113034157.1">
    <property type="nucleotide sequence ID" value="NZ_QMFB01000019.1"/>
</dbReference>
<reference evidence="3 4" key="1">
    <citation type="journal article" date="2009" name="Int. J. Syst. Evol. Microbiol.">
        <title>Paenibacillus contaminans sp. nov., isolated from a contaminated laboratory plate.</title>
        <authorList>
            <person name="Chou J.H."/>
            <person name="Lee J.H."/>
            <person name="Lin M.C."/>
            <person name="Chang P.S."/>
            <person name="Arun A.B."/>
            <person name="Young C.C."/>
            <person name="Chen W.M."/>
        </authorList>
    </citation>
    <scope>NUCLEOTIDE SEQUENCE [LARGE SCALE GENOMIC DNA]</scope>
    <source>
        <strain evidence="3 4">CKOBP-6</strain>
    </source>
</reference>
<protein>
    <submittedName>
        <fullName evidence="3">Small acid-soluble spore protein P</fullName>
    </submittedName>
</protein>
<evidence type="ECO:0000313" key="3">
    <source>
        <dbReference type="EMBL" id="RAV17306.1"/>
    </source>
</evidence>
<dbReference type="Proteomes" id="UP000250369">
    <property type="component" value="Unassembled WGS sequence"/>
</dbReference>
<organism evidence="3 4">
    <name type="scientific">Paenibacillus contaminans</name>
    <dbReference type="NCBI Taxonomy" id="450362"/>
    <lineage>
        <taxon>Bacteria</taxon>
        <taxon>Bacillati</taxon>
        <taxon>Bacillota</taxon>
        <taxon>Bacilli</taxon>
        <taxon>Bacillales</taxon>
        <taxon>Paenibacillaceae</taxon>
        <taxon>Paenibacillus</taxon>
    </lineage>
</organism>
<gene>
    <name evidence="3" type="ORF">DQG23_27045</name>
</gene>
<dbReference type="EMBL" id="QMFB01000019">
    <property type="protein sequence ID" value="RAV17306.1"/>
    <property type="molecule type" value="Genomic_DNA"/>
</dbReference>
<evidence type="ECO:0000256" key="2">
    <source>
        <dbReference type="SAM" id="MobiDB-lite"/>
    </source>
</evidence>